<dbReference type="GeneID" id="43602081"/>
<evidence type="ECO:0000313" key="4">
    <source>
        <dbReference type="Proteomes" id="UP000254866"/>
    </source>
</evidence>
<feature type="region of interest" description="Disordered" evidence="1">
    <location>
        <begin position="173"/>
        <end position="201"/>
    </location>
</feature>
<feature type="region of interest" description="Disordered" evidence="1">
    <location>
        <begin position="604"/>
        <end position="653"/>
    </location>
</feature>
<keyword evidence="4" id="KW-1185">Reference proteome</keyword>
<feature type="transmembrane region" description="Helical" evidence="2">
    <location>
        <begin position="215"/>
        <end position="238"/>
    </location>
</feature>
<feature type="compositionally biased region" description="Basic and acidic residues" evidence="1">
    <location>
        <begin position="188"/>
        <end position="197"/>
    </location>
</feature>
<comment type="caution">
    <text evidence="3">The sequence shown here is derived from an EMBL/GenBank/DDBJ whole genome shotgun (WGS) entry which is preliminary data.</text>
</comment>
<evidence type="ECO:0008006" key="5">
    <source>
        <dbReference type="Google" id="ProtNLM"/>
    </source>
</evidence>
<dbReference type="AlphaFoldDB" id="A0A370TC46"/>
<reference evidence="3 4" key="1">
    <citation type="journal article" date="2018" name="IMA Fungus">
        <title>IMA Genome-F 9: Draft genome sequence of Annulohypoxylon stygium, Aspergillus mulundensis, Berkeleyomyces basicola (syn. Thielaviopsis basicola), Ceratocystis smalleyi, two Cercospora beticola strains, Coleophoma cylindrospora, Fusarium fracticaudum, Phialophora cf. hyalina, and Morchella septimelata.</title>
        <authorList>
            <person name="Wingfield B.D."/>
            <person name="Bills G.F."/>
            <person name="Dong Y."/>
            <person name="Huang W."/>
            <person name="Nel W.J."/>
            <person name="Swalarsk-Parry B.S."/>
            <person name="Vaghefi N."/>
            <person name="Wilken P.M."/>
            <person name="An Z."/>
            <person name="de Beer Z.W."/>
            <person name="De Vos L."/>
            <person name="Chen L."/>
            <person name="Duong T.A."/>
            <person name="Gao Y."/>
            <person name="Hammerbacher A."/>
            <person name="Kikkert J.R."/>
            <person name="Li Y."/>
            <person name="Li H."/>
            <person name="Li K."/>
            <person name="Li Q."/>
            <person name="Liu X."/>
            <person name="Ma X."/>
            <person name="Naidoo K."/>
            <person name="Pethybridge S.J."/>
            <person name="Sun J."/>
            <person name="Steenkamp E.T."/>
            <person name="van der Nest M.A."/>
            <person name="van Wyk S."/>
            <person name="Wingfield M.J."/>
            <person name="Xiong C."/>
            <person name="Yue Q."/>
            <person name="Zhang X."/>
        </authorList>
    </citation>
    <scope>NUCLEOTIDE SEQUENCE [LARGE SCALE GENOMIC DNA]</scope>
    <source>
        <strain evidence="3 4">BP 5553</strain>
    </source>
</reference>
<organism evidence="3 4">
    <name type="scientific">Venustampulla echinocandica</name>
    <dbReference type="NCBI Taxonomy" id="2656787"/>
    <lineage>
        <taxon>Eukaryota</taxon>
        <taxon>Fungi</taxon>
        <taxon>Dikarya</taxon>
        <taxon>Ascomycota</taxon>
        <taxon>Pezizomycotina</taxon>
        <taxon>Leotiomycetes</taxon>
        <taxon>Helotiales</taxon>
        <taxon>Pleuroascaceae</taxon>
        <taxon>Venustampulla</taxon>
    </lineage>
</organism>
<accession>A0A370TC46</accession>
<proteinExistence type="predicted"/>
<keyword evidence="2" id="KW-0812">Transmembrane</keyword>
<feature type="compositionally biased region" description="Low complexity" evidence="1">
    <location>
        <begin position="78"/>
        <end position="101"/>
    </location>
</feature>
<evidence type="ECO:0000256" key="1">
    <source>
        <dbReference type="SAM" id="MobiDB-lite"/>
    </source>
</evidence>
<name>A0A370TC46_9HELO</name>
<evidence type="ECO:0000313" key="3">
    <source>
        <dbReference type="EMBL" id="RDL31830.1"/>
    </source>
</evidence>
<feature type="region of interest" description="Disordered" evidence="1">
    <location>
        <begin position="1"/>
        <end position="159"/>
    </location>
</feature>
<gene>
    <name evidence="3" type="ORF">BP5553_09232</name>
</gene>
<feature type="compositionally biased region" description="Basic and acidic residues" evidence="1">
    <location>
        <begin position="612"/>
        <end position="630"/>
    </location>
</feature>
<dbReference type="STRING" id="2656787.A0A370TC46"/>
<keyword evidence="2" id="KW-1133">Transmembrane helix</keyword>
<keyword evidence="2" id="KW-0472">Membrane</keyword>
<sequence length="721" mass="78293">MPFSDSLYSAEDSDTDSFSDELSPTDGYFNPNRGAVAMPPGMMVQDPSLDLDDKKPEAKVLIPTPHAQAPMRQGSRASSHPAMTQSPSSSSSATHASAPPSERTLSSPESRQTHAPLSRFSPQHPDHFFVEQMPLMGGPPPAYTPSPTTSSGASEASANERRYRTFAENHLERGLLQPHQPESMGGPIEDRSDERTPLSDNAPRATRWRRVNKRVLLLAMLSTMLIVWVATVSCAQSLRHKNPAVNLPPSKGTPAGASGPYCPSATHKNEEVVYEFPVGSDLTVIQTTHDDDGSRYMSHVETKGEVHLRRLPVDSQHGNSSHFTVDVRVSDPNLRINKSWDEHSRTLKISTPRRARLNSPRRHCVSLEITAWFPADAEFTNLLIEAVTLNLRVLEDIKVNVSGRSKLTTLTGDVFFPNIGDLKTSEKGVPSSDPSTPGQTLISAQPDVESTYPFSSRRIVVETTTGQIRGQYPLLDYLAFSTQSGDIKVDVLPEDALPSAPAPADLEVQTASGTISVNLPLVDEKYAPPPRDYITNVHSSAGGIHGTFYLGSLGNFKSNSGTLNFKALPIVQANSASGNFSNTVPGTFETHTVSGVTDIEVLDPLFMPHPNSTEDKQPLHDQSHPDPSKDKKSKTLRNLQSKHSSNSGTVSVSYPKAWEGSIHGKTVSGDIVVKGSGIRTIRERKGWAYNEVLARKGVENKGEGCMVEMSDVAGNLSFFVG</sequence>
<feature type="compositionally biased region" description="Polar residues" evidence="1">
    <location>
        <begin position="636"/>
        <end position="652"/>
    </location>
</feature>
<dbReference type="RefSeq" id="XP_031865762.1">
    <property type="nucleotide sequence ID" value="XM_032017855.1"/>
</dbReference>
<dbReference type="Proteomes" id="UP000254866">
    <property type="component" value="Unassembled WGS sequence"/>
</dbReference>
<evidence type="ECO:0000256" key="2">
    <source>
        <dbReference type="SAM" id="Phobius"/>
    </source>
</evidence>
<protein>
    <recommendedName>
        <fullName evidence="5">Adhesin domain-containing protein</fullName>
    </recommendedName>
</protein>
<dbReference type="EMBL" id="NPIC01000011">
    <property type="protein sequence ID" value="RDL31830.1"/>
    <property type="molecule type" value="Genomic_DNA"/>
</dbReference>
<dbReference type="OrthoDB" id="3539644at2759"/>
<feature type="compositionally biased region" description="Polar residues" evidence="1">
    <location>
        <begin position="103"/>
        <end position="115"/>
    </location>
</feature>
<feature type="compositionally biased region" description="Low complexity" evidence="1">
    <location>
        <begin position="145"/>
        <end position="157"/>
    </location>
</feature>